<reference evidence="1" key="1">
    <citation type="submission" date="2017-07" db="EMBL/GenBank/DDBJ databases">
        <authorList>
            <person name="Mikheyev A."/>
            <person name="Grau M."/>
        </authorList>
    </citation>
    <scope>NUCLEOTIDE SEQUENCE</scope>
    <source>
        <tissue evidence="1">Venom_gland</tissue>
    </source>
</reference>
<protein>
    <submittedName>
        <fullName evidence="1">Uncharacterized protein</fullName>
    </submittedName>
</protein>
<sequence>MDSVNATTVLGRLYLLEGHVSGEPCFAVNLLIAREDGNQLNRRQSKTFWILEKYMPALEIGGLSFRVKNKELFVWTINRHNVHTPLHPLLLLFTYSCFDKGKFQKTLSNQLEYFTQNFGIES</sequence>
<dbReference type="AlphaFoldDB" id="A0A2H6N5X3"/>
<dbReference type="EMBL" id="IACI01032396">
    <property type="protein sequence ID" value="LAA23088.1"/>
    <property type="molecule type" value="Transcribed_RNA"/>
</dbReference>
<organism evidence="1">
    <name type="scientific">Micrurus carvalhoi</name>
    <dbReference type="NCBI Taxonomy" id="3147026"/>
    <lineage>
        <taxon>Eukaryota</taxon>
        <taxon>Metazoa</taxon>
        <taxon>Chordata</taxon>
        <taxon>Craniata</taxon>
        <taxon>Vertebrata</taxon>
        <taxon>Euteleostomi</taxon>
        <taxon>Lepidosauria</taxon>
        <taxon>Squamata</taxon>
        <taxon>Bifurcata</taxon>
        <taxon>Unidentata</taxon>
        <taxon>Episquamata</taxon>
        <taxon>Toxicofera</taxon>
        <taxon>Serpentes</taxon>
        <taxon>Colubroidea</taxon>
        <taxon>Elapidae</taxon>
        <taxon>Elapinae</taxon>
        <taxon>Micrurus</taxon>
    </lineage>
</organism>
<evidence type="ECO:0000313" key="1">
    <source>
        <dbReference type="EMBL" id="LAA23088.1"/>
    </source>
</evidence>
<name>A0A2H6N5X3_9SAUR</name>
<reference evidence="1" key="2">
    <citation type="submission" date="2017-12" db="EMBL/GenBank/DDBJ databases">
        <title>Coralsnake Venomics: Analyses of Venom Gland Transcriptomes and Proteomes of Six Brazilian Taxa.</title>
        <authorList>
            <person name="Aird S.D."/>
            <person name="Jorge da Silva N."/>
            <person name="Qiu L."/>
            <person name="Villar-Briones A."/>
            <person name="Aparecida-Saddi V."/>
            <person name="Campos-Telles M.P."/>
            <person name="Grau M."/>
            <person name="Mikheyev A.S."/>
        </authorList>
    </citation>
    <scope>NUCLEOTIDE SEQUENCE</scope>
    <source>
        <tissue evidence="1">Venom_gland</tissue>
    </source>
</reference>
<proteinExistence type="predicted"/>
<accession>A0A2H6N5X3</accession>